<dbReference type="EMBL" id="AQPW01000006">
    <property type="protein sequence ID" value="EON33309.1"/>
    <property type="molecule type" value="Genomic_DNA"/>
</dbReference>
<sequence length="375" mass="40083">MVPRRSRTRTLAVVLTAIAGVLLCLTGCARTPDPGPLQPTPTQRVQATPGGLVLDGKPWWPAGFNAYQLGTDWAVNGGCGAEVDLDAYFAKLPPRALTRFNVFSSFAVHKRSGLLDFGPLDRVFAAAARHRQLVLPVLAGGSGDCEDGRFKDHEFYARGWRTPPSANQPSFAQWVETAVTRWHDEPSIVGWELVGEPEASRCGPDSCELGARTCPADATAVLRSFFDSAGALLRSYDADRPIFAGLVGGDQCGLAGPGYLDIARSPGIDVLDFHDYRTGRGQTSGPLGSDLATRVRQARTAGKPLVVNEIGIDAGSCLPATTRARAFEDIIANHRALGVAGALLWAFVPDPRESSCTYDIGPFDPAWSVVRANIL</sequence>
<reference evidence="1 2" key="1">
    <citation type="journal article" date="2013" name="Genome Announc.">
        <title>Draft Genome Sequence of a Benzothiophene-Desulfurizing Bacterium, Gordona terrae Strain C-6.</title>
        <authorList>
            <person name="Wang W."/>
            <person name="Ma T."/>
            <person name="Ren Y."/>
            <person name="Li G."/>
        </authorList>
    </citation>
    <scope>NUCLEOTIDE SEQUENCE [LARGE SCALE GENOMIC DNA]</scope>
    <source>
        <strain evidence="1 2">C-6</strain>
    </source>
</reference>
<dbReference type="Gene3D" id="3.20.20.80">
    <property type="entry name" value="Glycosidases"/>
    <property type="match status" value="1"/>
</dbReference>
<gene>
    <name evidence="1" type="ORF">GTC6_08091</name>
</gene>
<dbReference type="PATRIC" id="fig|1316928.3.peg.1621"/>
<evidence type="ECO:0008006" key="3">
    <source>
        <dbReference type="Google" id="ProtNLM"/>
    </source>
</evidence>
<proteinExistence type="predicted"/>
<dbReference type="RefSeq" id="WP_010842061.1">
    <property type="nucleotide sequence ID" value="NZ_AQPW01000006.1"/>
</dbReference>
<accession>R7YC51</accession>
<evidence type="ECO:0000313" key="1">
    <source>
        <dbReference type="EMBL" id="EON33309.1"/>
    </source>
</evidence>
<evidence type="ECO:0000313" key="2">
    <source>
        <dbReference type="Proteomes" id="UP000013569"/>
    </source>
</evidence>
<organism evidence="1 2">
    <name type="scientific">Gordonia terrae C-6</name>
    <dbReference type="NCBI Taxonomy" id="1316928"/>
    <lineage>
        <taxon>Bacteria</taxon>
        <taxon>Bacillati</taxon>
        <taxon>Actinomycetota</taxon>
        <taxon>Actinomycetes</taxon>
        <taxon>Mycobacteriales</taxon>
        <taxon>Gordoniaceae</taxon>
        <taxon>Gordonia</taxon>
    </lineage>
</organism>
<comment type="caution">
    <text evidence="1">The sequence shown here is derived from an EMBL/GenBank/DDBJ whole genome shotgun (WGS) entry which is preliminary data.</text>
</comment>
<dbReference type="InterPro" id="IPR017853">
    <property type="entry name" value="GH"/>
</dbReference>
<name>R7YC51_9ACTN</name>
<protein>
    <recommendedName>
        <fullName evidence="3">Beta-mannosidase</fullName>
    </recommendedName>
</protein>
<dbReference type="Proteomes" id="UP000013569">
    <property type="component" value="Unassembled WGS sequence"/>
</dbReference>
<dbReference type="SUPFAM" id="SSF51445">
    <property type="entry name" value="(Trans)glycosidases"/>
    <property type="match status" value="1"/>
</dbReference>
<dbReference type="AlphaFoldDB" id="R7YC51"/>